<proteinExistence type="predicted"/>
<dbReference type="GO" id="GO:0003824">
    <property type="term" value="F:catalytic activity"/>
    <property type="evidence" value="ECO:0007669"/>
    <property type="project" value="InterPro"/>
</dbReference>
<dbReference type="OrthoDB" id="4896995at2759"/>
<dbReference type="GO" id="GO:0009116">
    <property type="term" value="P:nucleoside metabolic process"/>
    <property type="evidence" value="ECO:0007669"/>
    <property type="project" value="InterPro"/>
</dbReference>
<accession>A0A2K0TG13</accession>
<dbReference type="InterPro" id="IPR053137">
    <property type="entry name" value="NLR-like"/>
</dbReference>
<dbReference type="AlphaFoldDB" id="A0A2K0TG13"/>
<dbReference type="PANTHER" id="PTHR46082:SF11">
    <property type="entry name" value="AAA+ ATPASE DOMAIN-CONTAINING PROTEIN-RELATED"/>
    <property type="match status" value="1"/>
</dbReference>
<name>A0A2K0TG13_9HYPO</name>
<gene>
    <name evidence="1" type="ORF">TGAMA5MH_03810</name>
</gene>
<evidence type="ECO:0000313" key="1">
    <source>
        <dbReference type="EMBL" id="PNP44464.1"/>
    </source>
</evidence>
<evidence type="ECO:0000313" key="2">
    <source>
        <dbReference type="Proteomes" id="UP000236546"/>
    </source>
</evidence>
<protein>
    <submittedName>
        <fullName evidence="1">Uncharacterized protein</fullName>
    </submittedName>
</protein>
<dbReference type="EMBL" id="MTYH01000031">
    <property type="protein sequence ID" value="PNP44464.1"/>
    <property type="molecule type" value="Genomic_DNA"/>
</dbReference>
<dbReference type="PANTHER" id="PTHR46082">
    <property type="entry name" value="ATP/GTP-BINDING PROTEIN-RELATED"/>
    <property type="match status" value="1"/>
</dbReference>
<dbReference type="Gene3D" id="3.40.50.1580">
    <property type="entry name" value="Nucleoside phosphorylase domain"/>
    <property type="match status" value="1"/>
</dbReference>
<organism evidence="1 2">
    <name type="scientific">Trichoderma gamsii</name>
    <dbReference type="NCBI Taxonomy" id="398673"/>
    <lineage>
        <taxon>Eukaryota</taxon>
        <taxon>Fungi</taxon>
        <taxon>Dikarya</taxon>
        <taxon>Ascomycota</taxon>
        <taxon>Pezizomycotina</taxon>
        <taxon>Sordariomycetes</taxon>
        <taxon>Hypocreomycetidae</taxon>
        <taxon>Hypocreales</taxon>
        <taxon>Hypocreaceae</taxon>
        <taxon>Trichoderma</taxon>
    </lineage>
</organism>
<comment type="caution">
    <text evidence="1">The sequence shown here is derived from an EMBL/GenBank/DDBJ whole genome shotgun (WGS) entry which is preliminary data.</text>
</comment>
<reference evidence="1 2" key="1">
    <citation type="submission" date="2017-02" db="EMBL/GenBank/DDBJ databases">
        <title>Genomes of Trichoderma spp. with biocontrol activity.</title>
        <authorList>
            <person name="Gardiner D."/>
            <person name="Kazan K."/>
            <person name="Vos C."/>
            <person name="Harvey P."/>
        </authorList>
    </citation>
    <scope>NUCLEOTIDE SEQUENCE [LARGE SCALE GENOMIC DNA]</scope>
    <source>
        <strain evidence="1 2">A5MH</strain>
    </source>
</reference>
<dbReference type="InterPro" id="IPR035994">
    <property type="entry name" value="Nucleoside_phosphorylase_sf"/>
</dbReference>
<sequence>MSNPKDYNIGWICAISTERVAAEAFLDEEHEPPEYVSTHDNNDYALGKIGKHNVVIAVLPDGEYVKMHSRHCLHPDL</sequence>
<dbReference type="Proteomes" id="UP000236546">
    <property type="component" value="Unassembled WGS sequence"/>
</dbReference>